<evidence type="ECO:0000256" key="1">
    <source>
        <dbReference type="SAM" id="MobiDB-lite"/>
    </source>
</evidence>
<dbReference type="EMBL" id="CP015199">
    <property type="protein sequence ID" value="ANF50073.1"/>
    <property type="molecule type" value="Genomic_DNA"/>
</dbReference>
<proteinExistence type="predicted"/>
<dbReference type="OrthoDB" id="1272428at2"/>
<name>A0A172XSU5_9FLAO</name>
<accession>A0A172XSU5</accession>
<sequence>MKKQKSIANLKAKNLGGFTRAFGAKVYGGYNTYTIEEVVIPGPKKPHAALSASGETYPLDSSGDPY</sequence>
<reference evidence="2 3" key="1">
    <citation type="submission" date="2016-04" db="EMBL/GenBank/DDBJ databases">
        <title>Complete Genome Sequence of Chryseobacterium sp. IHBB 10212.</title>
        <authorList>
            <person name="Pal M."/>
            <person name="Swarnkar M.K."/>
            <person name="Kaushal K."/>
            <person name="Chhibber S."/>
            <person name="Singh A.K."/>
            <person name="Gulati A."/>
        </authorList>
    </citation>
    <scope>NUCLEOTIDE SEQUENCE [LARGE SCALE GENOMIC DNA]</scope>
    <source>
        <strain evidence="2 3">IHBB 10212</strain>
    </source>
</reference>
<evidence type="ECO:0000313" key="3">
    <source>
        <dbReference type="Proteomes" id="UP000077824"/>
    </source>
</evidence>
<gene>
    <name evidence="2" type="ORF">A0O34_05915</name>
</gene>
<keyword evidence="3" id="KW-1185">Reference proteome</keyword>
<evidence type="ECO:0000313" key="2">
    <source>
        <dbReference type="EMBL" id="ANF50073.1"/>
    </source>
</evidence>
<protein>
    <submittedName>
        <fullName evidence="2">Uncharacterized protein</fullName>
    </submittedName>
</protein>
<dbReference type="STRING" id="1685010.A0O34_05915"/>
<dbReference type="KEGG" id="chh:A0O34_05915"/>
<dbReference type="RefSeq" id="WP_066752427.1">
    <property type="nucleotide sequence ID" value="NZ_CP015199.1"/>
</dbReference>
<dbReference type="AlphaFoldDB" id="A0A172XSU5"/>
<organism evidence="2 3">
    <name type="scientific">Chryseobacterium glaciei</name>
    <dbReference type="NCBI Taxonomy" id="1685010"/>
    <lineage>
        <taxon>Bacteria</taxon>
        <taxon>Pseudomonadati</taxon>
        <taxon>Bacteroidota</taxon>
        <taxon>Flavobacteriia</taxon>
        <taxon>Flavobacteriales</taxon>
        <taxon>Weeksellaceae</taxon>
        <taxon>Chryseobacterium group</taxon>
        <taxon>Chryseobacterium</taxon>
    </lineage>
</organism>
<feature type="region of interest" description="Disordered" evidence="1">
    <location>
        <begin position="46"/>
        <end position="66"/>
    </location>
</feature>
<dbReference type="Proteomes" id="UP000077824">
    <property type="component" value="Chromosome"/>
</dbReference>